<dbReference type="Pfam" id="PF03283">
    <property type="entry name" value="PAE"/>
    <property type="match status" value="1"/>
</dbReference>
<dbReference type="PANTHER" id="PTHR21562:SF83">
    <property type="entry name" value="PECTIN ACETYLESTERASE 4"/>
    <property type="match status" value="1"/>
</dbReference>
<dbReference type="AlphaFoldDB" id="D8SAW8"/>
<dbReference type="STRING" id="88036.D8SAW8"/>
<evidence type="ECO:0000256" key="4">
    <source>
        <dbReference type="ARBA" id="ARBA00022512"/>
    </source>
</evidence>
<dbReference type="PANTHER" id="PTHR21562">
    <property type="entry name" value="NOTUM-RELATED"/>
    <property type="match status" value="1"/>
</dbReference>
<dbReference type="HOGENOM" id="CLU_031008_0_0_1"/>
<dbReference type="EC" id="3.1.1.-" evidence="5"/>
<accession>D8SAW8</accession>
<dbReference type="KEGG" id="smo:SELMODRAFT_112698"/>
<dbReference type="Gramene" id="EFJ18664">
    <property type="protein sequence ID" value="EFJ18664"/>
    <property type="gene ID" value="SELMODRAFT_112698"/>
</dbReference>
<dbReference type="GO" id="GO:0071555">
    <property type="term" value="P:cell wall organization"/>
    <property type="evidence" value="ECO:0007669"/>
    <property type="project" value="UniProtKB-KW"/>
</dbReference>
<evidence type="ECO:0000256" key="5">
    <source>
        <dbReference type="RuleBase" id="RU363114"/>
    </source>
</evidence>
<comment type="similarity">
    <text evidence="3 5">Belongs to the pectinacetylesterase family.</text>
</comment>
<dbReference type="eggNOG" id="KOG4287">
    <property type="taxonomic scope" value="Eukaryota"/>
</dbReference>
<dbReference type="OMA" id="TKSNWMS"/>
<protein>
    <recommendedName>
        <fullName evidence="5">Pectin acetylesterase</fullName>
        <ecNumber evidence="5">3.1.1.-</ecNumber>
    </recommendedName>
</protein>
<keyword evidence="5" id="KW-0964">Secreted</keyword>
<organism evidence="7">
    <name type="scientific">Selaginella moellendorffii</name>
    <name type="common">Spikemoss</name>
    <dbReference type="NCBI Taxonomy" id="88036"/>
    <lineage>
        <taxon>Eukaryota</taxon>
        <taxon>Viridiplantae</taxon>
        <taxon>Streptophyta</taxon>
        <taxon>Embryophyta</taxon>
        <taxon>Tracheophyta</taxon>
        <taxon>Lycopodiopsida</taxon>
        <taxon>Selaginellales</taxon>
        <taxon>Selaginellaceae</taxon>
        <taxon>Selaginella</taxon>
    </lineage>
</organism>
<evidence type="ECO:0000313" key="7">
    <source>
        <dbReference type="Proteomes" id="UP000001514"/>
    </source>
</evidence>
<keyword evidence="4 5" id="KW-0134">Cell wall</keyword>
<dbReference type="Proteomes" id="UP000001514">
    <property type="component" value="Unassembled WGS sequence"/>
</dbReference>
<gene>
    <name evidence="6" type="ORF">SELMODRAFT_112698</name>
</gene>
<dbReference type="GO" id="GO:0016787">
    <property type="term" value="F:hydrolase activity"/>
    <property type="evidence" value="ECO:0007669"/>
    <property type="project" value="UniProtKB-KW"/>
</dbReference>
<evidence type="ECO:0000256" key="2">
    <source>
        <dbReference type="ARBA" id="ARBA00004191"/>
    </source>
</evidence>
<sequence length="362" mass="40484">MNSLAVCLDGSAPAYHLRPGFGSGAKNWHIRLEGGGWCESSSACATRAKTSHGSSKLMSNQILFNGILSNKYSANPDFYNWNHVYVRYCDGGSFSADVAALYFRGLRIFRAVVKHLQTKGLSTAKQALLSGCSAGGLGVVHRCNEFKYLLPNANVKCLSDAGYFVNGQSIRGNFAMYNYYKGVVNLQKLQNTLARACTSAKDPVQCFFPQQAQGYIRQPTFFVNAAYDNWQVILLLISNLLFNKFLQLENVKEISWRQYSPCMKSSFCFHAKTLQAFRQNLLNGLFYAQSRAGWGTFIDSCFSHCQLEVDIKWTRPRIHGKSLAKAVGDWYFGRSQSTHYIDCGFPTCNPTCVKYPLMSTST</sequence>
<comment type="function">
    <text evidence="1 5">Hydrolyzes acetyl esters in homogalacturonan regions of pectin. In type I primary cell wall, galacturonic acid residues of pectin can be acetylated at the O-2 and O-3 positions. Decreasing the degree of acetylation of pectin gels in vitro alters their physical properties.</text>
</comment>
<reference evidence="6 7" key="1">
    <citation type="journal article" date="2011" name="Science">
        <title>The Selaginella genome identifies genetic changes associated with the evolution of vascular plants.</title>
        <authorList>
            <person name="Banks J.A."/>
            <person name="Nishiyama T."/>
            <person name="Hasebe M."/>
            <person name="Bowman J.L."/>
            <person name="Gribskov M."/>
            <person name="dePamphilis C."/>
            <person name="Albert V.A."/>
            <person name="Aono N."/>
            <person name="Aoyama T."/>
            <person name="Ambrose B.A."/>
            <person name="Ashton N.W."/>
            <person name="Axtell M.J."/>
            <person name="Barker E."/>
            <person name="Barker M.S."/>
            <person name="Bennetzen J.L."/>
            <person name="Bonawitz N.D."/>
            <person name="Chapple C."/>
            <person name="Cheng C."/>
            <person name="Correa L.G."/>
            <person name="Dacre M."/>
            <person name="DeBarry J."/>
            <person name="Dreyer I."/>
            <person name="Elias M."/>
            <person name="Engstrom E.M."/>
            <person name="Estelle M."/>
            <person name="Feng L."/>
            <person name="Finet C."/>
            <person name="Floyd S.K."/>
            <person name="Frommer W.B."/>
            <person name="Fujita T."/>
            <person name="Gramzow L."/>
            <person name="Gutensohn M."/>
            <person name="Harholt J."/>
            <person name="Hattori M."/>
            <person name="Heyl A."/>
            <person name="Hirai T."/>
            <person name="Hiwatashi Y."/>
            <person name="Ishikawa M."/>
            <person name="Iwata M."/>
            <person name="Karol K.G."/>
            <person name="Koehler B."/>
            <person name="Kolukisaoglu U."/>
            <person name="Kubo M."/>
            <person name="Kurata T."/>
            <person name="Lalonde S."/>
            <person name="Li K."/>
            <person name="Li Y."/>
            <person name="Litt A."/>
            <person name="Lyons E."/>
            <person name="Manning G."/>
            <person name="Maruyama T."/>
            <person name="Michael T.P."/>
            <person name="Mikami K."/>
            <person name="Miyazaki S."/>
            <person name="Morinaga S."/>
            <person name="Murata T."/>
            <person name="Mueller-Roeber B."/>
            <person name="Nelson D.R."/>
            <person name="Obara M."/>
            <person name="Oguri Y."/>
            <person name="Olmstead R.G."/>
            <person name="Onodera N."/>
            <person name="Petersen B.L."/>
            <person name="Pils B."/>
            <person name="Prigge M."/>
            <person name="Rensing S.A."/>
            <person name="Riano-Pachon D.M."/>
            <person name="Roberts A.W."/>
            <person name="Sato Y."/>
            <person name="Scheller H.V."/>
            <person name="Schulz B."/>
            <person name="Schulz C."/>
            <person name="Shakirov E.V."/>
            <person name="Shibagaki N."/>
            <person name="Shinohara N."/>
            <person name="Shippen D.E."/>
            <person name="Soerensen I."/>
            <person name="Sotooka R."/>
            <person name="Sugimoto N."/>
            <person name="Sugita M."/>
            <person name="Sumikawa N."/>
            <person name="Tanurdzic M."/>
            <person name="Theissen G."/>
            <person name="Ulvskov P."/>
            <person name="Wakazuki S."/>
            <person name="Weng J.K."/>
            <person name="Willats W.W."/>
            <person name="Wipf D."/>
            <person name="Wolf P.G."/>
            <person name="Yang L."/>
            <person name="Zimmer A.D."/>
            <person name="Zhu Q."/>
            <person name="Mitros T."/>
            <person name="Hellsten U."/>
            <person name="Loque D."/>
            <person name="Otillar R."/>
            <person name="Salamov A."/>
            <person name="Schmutz J."/>
            <person name="Shapiro H."/>
            <person name="Lindquist E."/>
            <person name="Lucas S."/>
            <person name="Rokhsar D."/>
            <person name="Grigoriev I.V."/>
        </authorList>
    </citation>
    <scope>NUCLEOTIDE SEQUENCE [LARGE SCALE GENOMIC DNA]</scope>
</reference>
<name>D8SAW8_SELML</name>
<keyword evidence="5" id="KW-0961">Cell wall biogenesis/degradation</keyword>
<evidence type="ECO:0000256" key="3">
    <source>
        <dbReference type="ARBA" id="ARBA00005784"/>
    </source>
</evidence>
<dbReference type="InterPro" id="IPR004963">
    <property type="entry name" value="PAE/NOTUM"/>
</dbReference>
<keyword evidence="7" id="KW-1185">Reference proteome</keyword>
<comment type="subcellular location">
    <subcellularLocation>
        <location evidence="2 5">Secreted</location>
        <location evidence="2 5">Cell wall</location>
    </subcellularLocation>
</comment>
<evidence type="ECO:0000256" key="1">
    <source>
        <dbReference type="ARBA" id="ARBA00003534"/>
    </source>
</evidence>
<evidence type="ECO:0000313" key="6">
    <source>
        <dbReference type="EMBL" id="EFJ18664.1"/>
    </source>
</evidence>
<proteinExistence type="inferred from homology"/>
<dbReference type="EMBL" id="GL377609">
    <property type="protein sequence ID" value="EFJ18664.1"/>
    <property type="molecule type" value="Genomic_DNA"/>
</dbReference>
<keyword evidence="5" id="KW-0378">Hydrolase</keyword>
<dbReference type="ESTHER" id="selml-d8qw15">
    <property type="family name" value="Pectinacetylesterase-Notum"/>
</dbReference>
<dbReference type="InParanoid" id="D8SAW8"/>